<accession>A0A171KQK5</accession>
<dbReference type="Proteomes" id="UP000078084">
    <property type="component" value="Unassembled WGS sequence"/>
</dbReference>
<dbReference type="STRING" id="206506.AAV32_13040"/>
<dbReference type="RefSeq" id="WP_068372917.1">
    <property type="nucleotide sequence ID" value="NZ_CBCSEB010000003.1"/>
</dbReference>
<dbReference type="EMBL" id="LBNE01000009">
    <property type="protein sequence ID" value="KKO71172.1"/>
    <property type="molecule type" value="Genomic_DNA"/>
</dbReference>
<dbReference type="PANTHER" id="PTHR38778:SF1">
    <property type="entry name" value="CYTOPLASMIC PROTEIN"/>
    <property type="match status" value="1"/>
</dbReference>
<sequence>MSASYFSSNAPTGKRLRRLNARQRKKLHVGEFQQFIFEVRASFSANDGSDALLDALIEMIESRDLFFGGSVGRGVLDGVVSARAGSPSEDDRQAVLQWLQQRGDVTQVTVGELADAWYGWH</sequence>
<gene>
    <name evidence="1" type="ORF">AAV32_13040</name>
    <name evidence="2" type="ORF">EV679_0131</name>
</gene>
<dbReference type="EMBL" id="SGWZ01000001">
    <property type="protein sequence ID" value="RZS72948.1"/>
    <property type="molecule type" value="Genomic_DNA"/>
</dbReference>
<reference evidence="1 3" key="1">
    <citation type="submission" date="2015-04" db="EMBL/GenBank/DDBJ databases">
        <title>Genome sequence of Kerstersia gyiorum CG1.</title>
        <authorList>
            <person name="Greninger A.L."/>
            <person name="Kozyreva V."/>
            <person name="Chaturvedi V."/>
        </authorList>
    </citation>
    <scope>NUCLEOTIDE SEQUENCE [LARGE SCALE GENOMIC DNA]</scope>
    <source>
        <strain evidence="1 3">CG1</strain>
    </source>
</reference>
<dbReference type="GO" id="GO:0005829">
    <property type="term" value="C:cytosol"/>
    <property type="evidence" value="ECO:0007669"/>
    <property type="project" value="TreeGrafter"/>
</dbReference>
<dbReference type="GeneID" id="99724945"/>
<evidence type="ECO:0008006" key="5">
    <source>
        <dbReference type="Google" id="ProtNLM"/>
    </source>
</evidence>
<dbReference type="Proteomes" id="UP000292039">
    <property type="component" value="Unassembled WGS sequence"/>
</dbReference>
<evidence type="ECO:0000313" key="2">
    <source>
        <dbReference type="EMBL" id="RZS72948.1"/>
    </source>
</evidence>
<dbReference type="PANTHER" id="PTHR38778">
    <property type="entry name" value="CYTOPLASMIC PROTEIN-RELATED"/>
    <property type="match status" value="1"/>
</dbReference>
<comment type="caution">
    <text evidence="1">The sequence shown here is derived from an EMBL/GenBank/DDBJ whole genome shotgun (WGS) entry which is preliminary data.</text>
</comment>
<proteinExistence type="predicted"/>
<protein>
    <recommendedName>
        <fullName evidence="5">DUF469 domain-containing protein</fullName>
    </recommendedName>
</protein>
<dbReference type="OrthoDB" id="9114861at2"/>
<dbReference type="InterPro" id="IPR007416">
    <property type="entry name" value="YggL_50S_bp"/>
</dbReference>
<reference evidence="2 4" key="2">
    <citation type="submission" date="2019-02" db="EMBL/GenBank/DDBJ databases">
        <title>Genomic Encyclopedia of Type Strains, Phase IV (KMG-IV): sequencing the most valuable type-strain genomes for metagenomic binning, comparative biology and taxonomic classification.</title>
        <authorList>
            <person name="Goeker M."/>
        </authorList>
    </citation>
    <scope>NUCLEOTIDE SEQUENCE [LARGE SCALE GENOMIC DNA]</scope>
    <source>
        <strain evidence="2 4">DSM 16618</strain>
    </source>
</reference>
<evidence type="ECO:0000313" key="3">
    <source>
        <dbReference type="Proteomes" id="UP000078084"/>
    </source>
</evidence>
<keyword evidence="3" id="KW-1185">Reference proteome</keyword>
<name>A0A171KQK5_9BURK</name>
<dbReference type="Pfam" id="PF04320">
    <property type="entry name" value="YggL_50S_bp"/>
    <property type="match status" value="1"/>
</dbReference>
<organism evidence="1 3">
    <name type="scientific">Kerstersia gyiorum</name>
    <dbReference type="NCBI Taxonomy" id="206506"/>
    <lineage>
        <taxon>Bacteria</taxon>
        <taxon>Pseudomonadati</taxon>
        <taxon>Pseudomonadota</taxon>
        <taxon>Betaproteobacteria</taxon>
        <taxon>Burkholderiales</taxon>
        <taxon>Alcaligenaceae</taxon>
        <taxon>Kerstersia</taxon>
    </lineage>
</organism>
<evidence type="ECO:0000313" key="4">
    <source>
        <dbReference type="Proteomes" id="UP000292039"/>
    </source>
</evidence>
<dbReference type="AlphaFoldDB" id="A0A171KQK5"/>
<evidence type="ECO:0000313" key="1">
    <source>
        <dbReference type="EMBL" id="KKO71172.1"/>
    </source>
</evidence>